<comment type="caution">
    <text evidence="2">The sequence shown here is derived from an EMBL/GenBank/DDBJ whole genome shotgun (WGS) entry which is preliminary data.</text>
</comment>
<gene>
    <name evidence="2" type="ORF">EVAR_54841_1</name>
</gene>
<dbReference type="OrthoDB" id="10057854at2759"/>
<name>A0A4C1ZI41_EUMVA</name>
<organism evidence="2 3">
    <name type="scientific">Eumeta variegata</name>
    <name type="common">Bagworm moth</name>
    <name type="synonym">Eumeta japonica</name>
    <dbReference type="NCBI Taxonomy" id="151549"/>
    <lineage>
        <taxon>Eukaryota</taxon>
        <taxon>Metazoa</taxon>
        <taxon>Ecdysozoa</taxon>
        <taxon>Arthropoda</taxon>
        <taxon>Hexapoda</taxon>
        <taxon>Insecta</taxon>
        <taxon>Pterygota</taxon>
        <taxon>Neoptera</taxon>
        <taxon>Endopterygota</taxon>
        <taxon>Lepidoptera</taxon>
        <taxon>Glossata</taxon>
        <taxon>Ditrysia</taxon>
        <taxon>Tineoidea</taxon>
        <taxon>Psychidae</taxon>
        <taxon>Oiketicinae</taxon>
        <taxon>Eumeta</taxon>
    </lineage>
</organism>
<proteinExistence type="predicted"/>
<evidence type="ECO:0000256" key="1">
    <source>
        <dbReference type="SAM" id="MobiDB-lite"/>
    </source>
</evidence>
<accession>A0A4C1ZI41</accession>
<evidence type="ECO:0000313" key="3">
    <source>
        <dbReference type="Proteomes" id="UP000299102"/>
    </source>
</evidence>
<sequence>MRNYIRFRLSQESQSERISRLNRIHERLVCESTEEREHRLDVIRNRLPNETPEHRFYVINERNRTEIPFQRTQRLAAERRELAASGTGPPPQPSALEPTDE</sequence>
<reference evidence="2 3" key="1">
    <citation type="journal article" date="2019" name="Commun. Biol.">
        <title>The bagworm genome reveals a unique fibroin gene that provides high tensile strength.</title>
        <authorList>
            <person name="Kono N."/>
            <person name="Nakamura H."/>
            <person name="Ohtoshi R."/>
            <person name="Tomita M."/>
            <person name="Numata K."/>
            <person name="Arakawa K."/>
        </authorList>
    </citation>
    <scope>NUCLEOTIDE SEQUENCE [LARGE SCALE GENOMIC DNA]</scope>
</reference>
<dbReference type="AlphaFoldDB" id="A0A4C1ZI41"/>
<dbReference type="EMBL" id="BGZK01001781">
    <property type="protein sequence ID" value="GBP86225.1"/>
    <property type="molecule type" value="Genomic_DNA"/>
</dbReference>
<keyword evidence="3" id="KW-1185">Reference proteome</keyword>
<feature type="region of interest" description="Disordered" evidence="1">
    <location>
        <begin position="78"/>
        <end position="101"/>
    </location>
</feature>
<dbReference type="Proteomes" id="UP000299102">
    <property type="component" value="Unassembled WGS sequence"/>
</dbReference>
<evidence type="ECO:0000313" key="2">
    <source>
        <dbReference type="EMBL" id="GBP86225.1"/>
    </source>
</evidence>
<protein>
    <submittedName>
        <fullName evidence="2">Uncharacterized protein</fullName>
    </submittedName>
</protein>